<dbReference type="Gene3D" id="1.10.260.40">
    <property type="entry name" value="lambda repressor-like DNA-binding domains"/>
    <property type="match status" value="1"/>
</dbReference>
<keyword evidence="4" id="KW-0804">Transcription</keyword>
<organism evidence="6 7">
    <name type="scientific">Corynebacterium renale</name>
    <dbReference type="NCBI Taxonomy" id="1724"/>
    <lineage>
        <taxon>Bacteria</taxon>
        <taxon>Bacillati</taxon>
        <taxon>Actinomycetota</taxon>
        <taxon>Actinomycetes</taxon>
        <taxon>Mycobacteriales</taxon>
        <taxon>Corynebacteriaceae</taxon>
        <taxon>Corynebacterium</taxon>
    </lineage>
</organism>
<dbReference type="AlphaFoldDB" id="A0A2A9DN51"/>
<dbReference type="RefSeq" id="WP_048380772.1">
    <property type="nucleotide sequence ID" value="NZ_LDYE01000008.1"/>
</dbReference>
<dbReference type="Proteomes" id="UP000221653">
    <property type="component" value="Unassembled WGS sequence"/>
</dbReference>
<dbReference type="SUPFAM" id="SSF53822">
    <property type="entry name" value="Periplasmic binding protein-like I"/>
    <property type="match status" value="1"/>
</dbReference>
<evidence type="ECO:0000313" key="6">
    <source>
        <dbReference type="EMBL" id="PFG28044.1"/>
    </source>
</evidence>
<keyword evidence="2" id="KW-0805">Transcription regulation</keyword>
<reference evidence="6 7" key="1">
    <citation type="submission" date="2017-10" db="EMBL/GenBank/DDBJ databases">
        <title>Sequencing the genomes of 1000 actinobacteria strains.</title>
        <authorList>
            <person name="Klenk H.-P."/>
        </authorList>
    </citation>
    <scope>NUCLEOTIDE SEQUENCE [LARGE SCALE GENOMIC DNA]</scope>
    <source>
        <strain evidence="6 7">DSM 20688</strain>
    </source>
</reference>
<dbReference type="SMART" id="SM00354">
    <property type="entry name" value="HTH_LACI"/>
    <property type="match status" value="1"/>
</dbReference>
<keyword evidence="3" id="KW-0238">DNA-binding</keyword>
<evidence type="ECO:0000256" key="3">
    <source>
        <dbReference type="ARBA" id="ARBA00023125"/>
    </source>
</evidence>
<evidence type="ECO:0000313" key="7">
    <source>
        <dbReference type="Proteomes" id="UP000221653"/>
    </source>
</evidence>
<dbReference type="GO" id="GO:0000976">
    <property type="term" value="F:transcription cis-regulatory region binding"/>
    <property type="evidence" value="ECO:0007669"/>
    <property type="project" value="TreeGrafter"/>
</dbReference>
<proteinExistence type="predicted"/>
<dbReference type="Gene3D" id="3.40.50.2300">
    <property type="match status" value="2"/>
</dbReference>
<dbReference type="PROSITE" id="PS00356">
    <property type="entry name" value="HTH_LACI_1"/>
    <property type="match status" value="1"/>
</dbReference>
<evidence type="ECO:0000256" key="2">
    <source>
        <dbReference type="ARBA" id="ARBA00023015"/>
    </source>
</evidence>
<comment type="caution">
    <text evidence="6">The sequence shown here is derived from an EMBL/GenBank/DDBJ whole genome shotgun (WGS) entry which is preliminary data.</text>
</comment>
<dbReference type="InterPro" id="IPR010982">
    <property type="entry name" value="Lambda_DNA-bd_dom_sf"/>
</dbReference>
<evidence type="ECO:0000256" key="4">
    <source>
        <dbReference type="ARBA" id="ARBA00023163"/>
    </source>
</evidence>
<feature type="domain" description="HTH lacI-type" evidence="5">
    <location>
        <begin position="6"/>
        <end position="60"/>
    </location>
</feature>
<keyword evidence="7" id="KW-1185">Reference proteome</keyword>
<dbReference type="OrthoDB" id="59108at2"/>
<evidence type="ECO:0000256" key="1">
    <source>
        <dbReference type="ARBA" id="ARBA00022491"/>
    </source>
</evidence>
<dbReference type="InterPro" id="IPR046335">
    <property type="entry name" value="LacI/GalR-like_sensor"/>
</dbReference>
<dbReference type="PROSITE" id="PS50932">
    <property type="entry name" value="HTH_LACI_2"/>
    <property type="match status" value="1"/>
</dbReference>
<evidence type="ECO:0000259" key="5">
    <source>
        <dbReference type="PROSITE" id="PS50932"/>
    </source>
</evidence>
<name>A0A2A9DN51_9CORY</name>
<dbReference type="CDD" id="cd06267">
    <property type="entry name" value="PBP1_LacI_sugar_binding-like"/>
    <property type="match status" value="1"/>
</dbReference>
<keyword evidence="1" id="KW-0678">Repressor</keyword>
<gene>
    <name evidence="6" type="ORF">ATK06_1127</name>
</gene>
<dbReference type="Pfam" id="PF13377">
    <property type="entry name" value="Peripla_BP_3"/>
    <property type="match status" value="1"/>
</dbReference>
<dbReference type="InterPro" id="IPR000843">
    <property type="entry name" value="HTH_LacI"/>
</dbReference>
<dbReference type="InterPro" id="IPR028082">
    <property type="entry name" value="Peripla_BP_I"/>
</dbReference>
<accession>A0A2A9DN51</accession>
<dbReference type="STRING" id="1724.GCA_001044175_02207"/>
<dbReference type="PANTHER" id="PTHR30146:SF148">
    <property type="entry name" value="HTH-TYPE TRANSCRIPTIONAL REPRESSOR PURR-RELATED"/>
    <property type="match status" value="1"/>
</dbReference>
<sequence length="320" mass="34327">MAPTTPSLRDVAEAAGVGYGTASRALTGKGYVSPETKQKVLDAAHKLNYRPNYLAKALREDRTNLVGVILPDLINEFYSDATQVIQDRLAEAGYQMLVIAAPDAHAQDRAVQTLLDHRVAGIITVPVSGVEPVSQVPAVQLNRAQVPGIPAVISNDHAGFAALGKRFFRPGMRVTAIVGDPGLSTTRNRVQGLRESAADTGAELTVLSGTYSSESGYNLTAQACAEGVPDLLIVCSPRLMAGAVVQLREQGLNWPDDIRVVGYDDPEWYSMVGMSAVLPPHKEMGRAAVDTLLALFDGRDTPELQELMPHYVDRGSLDQL</sequence>
<dbReference type="PANTHER" id="PTHR30146">
    <property type="entry name" value="LACI-RELATED TRANSCRIPTIONAL REPRESSOR"/>
    <property type="match status" value="1"/>
</dbReference>
<dbReference type="EMBL" id="PDJF01000001">
    <property type="protein sequence ID" value="PFG28044.1"/>
    <property type="molecule type" value="Genomic_DNA"/>
</dbReference>
<protein>
    <submittedName>
        <fullName evidence="6">LacI family transcriptional regulator</fullName>
    </submittedName>
</protein>
<dbReference type="SUPFAM" id="SSF47413">
    <property type="entry name" value="lambda repressor-like DNA-binding domains"/>
    <property type="match status" value="1"/>
</dbReference>
<dbReference type="CDD" id="cd01392">
    <property type="entry name" value="HTH_LacI"/>
    <property type="match status" value="1"/>
</dbReference>
<dbReference type="Pfam" id="PF00356">
    <property type="entry name" value="LacI"/>
    <property type="match status" value="1"/>
</dbReference>
<dbReference type="GO" id="GO:0003700">
    <property type="term" value="F:DNA-binding transcription factor activity"/>
    <property type="evidence" value="ECO:0007669"/>
    <property type="project" value="TreeGrafter"/>
</dbReference>